<reference evidence="1" key="1">
    <citation type="submission" date="2019-11" db="EMBL/GenBank/DDBJ databases">
        <title>The nuclear and mitochondrial genomes of Frieseomelitta varia - a highly eusocial stingless bee (Meliponini) with a permanently sterile worker caste.</title>
        <authorList>
            <person name="Freitas F.C.P."/>
            <person name="Lourenco A.P."/>
            <person name="Nunes F.M.F."/>
            <person name="Paschoal A.R."/>
            <person name="Abreu F.C.P."/>
            <person name="Barbin F.O."/>
            <person name="Bataglia L."/>
            <person name="Cardoso-Junior C.A.M."/>
            <person name="Cervoni M.S."/>
            <person name="Silva S.R."/>
            <person name="Dalarmi F."/>
            <person name="Del Lama M.A."/>
            <person name="Depintor T.S."/>
            <person name="Ferreira K.M."/>
            <person name="Goria P.S."/>
            <person name="Jaskot M.C."/>
            <person name="Lago D.C."/>
            <person name="Luna-Lucena D."/>
            <person name="Moda L.M."/>
            <person name="Nascimento L."/>
            <person name="Pedrino M."/>
            <person name="Rabico F.O."/>
            <person name="Sanches F.C."/>
            <person name="Santos D.E."/>
            <person name="Santos C.G."/>
            <person name="Vieira J."/>
            <person name="Lopes T.F."/>
            <person name="Barchuk A.R."/>
            <person name="Hartfelder K."/>
            <person name="Simoes Z.L.P."/>
            <person name="Bitondi M.M.G."/>
            <person name="Pinheiro D.G."/>
        </authorList>
    </citation>
    <scope>NUCLEOTIDE SEQUENCE</scope>
    <source>
        <strain evidence="1">USP_RPSP 00005682</strain>
        <tissue evidence="1">Whole individual</tissue>
    </source>
</reference>
<dbReference type="SUPFAM" id="SSF52266">
    <property type="entry name" value="SGNH hydrolase"/>
    <property type="match status" value="1"/>
</dbReference>
<dbReference type="EMBL" id="WNWW01000100">
    <property type="protein sequence ID" value="KAF3430201.1"/>
    <property type="molecule type" value="Genomic_DNA"/>
</dbReference>
<protein>
    <submittedName>
        <fullName evidence="1">Uncharacterized protein</fullName>
    </submittedName>
</protein>
<dbReference type="GO" id="GO:0004620">
    <property type="term" value="F:phospholipase activity"/>
    <property type="evidence" value="ECO:0007669"/>
    <property type="project" value="InterPro"/>
</dbReference>
<evidence type="ECO:0000313" key="2">
    <source>
        <dbReference type="Proteomes" id="UP000655588"/>
    </source>
</evidence>
<keyword evidence="2" id="KW-1185">Reference proteome</keyword>
<name>A0A833S9Q4_9HYME</name>
<dbReference type="GO" id="GO:0006644">
    <property type="term" value="P:phospholipid metabolic process"/>
    <property type="evidence" value="ECO:0007669"/>
    <property type="project" value="TreeGrafter"/>
</dbReference>
<dbReference type="AlphaFoldDB" id="A0A833S9Q4"/>
<sequence length="131" mass="14392">MFLEATSLRSYVVGPLKSRSVHRLRPGDIDVIAAMGDSLTASAGLYATNLLEMFVENRGASAFIGGQRTLRAHLTLPNILKEFNPKLIGYAYGDFSTTQSPSQLDVAEICAMSGDMPFMVKYYSRYNVSDI</sequence>
<comment type="caution">
    <text evidence="1">The sequence shown here is derived from an EMBL/GenBank/DDBJ whole genome shotgun (WGS) entry which is preliminary data.</text>
</comment>
<dbReference type="PANTHER" id="PTHR21325">
    <property type="entry name" value="PHOSPHOLIPASE B, PLB1"/>
    <property type="match status" value="1"/>
</dbReference>
<organism evidence="1 2">
    <name type="scientific">Frieseomelitta varia</name>
    <dbReference type="NCBI Taxonomy" id="561572"/>
    <lineage>
        <taxon>Eukaryota</taxon>
        <taxon>Metazoa</taxon>
        <taxon>Ecdysozoa</taxon>
        <taxon>Arthropoda</taxon>
        <taxon>Hexapoda</taxon>
        <taxon>Insecta</taxon>
        <taxon>Pterygota</taxon>
        <taxon>Neoptera</taxon>
        <taxon>Endopterygota</taxon>
        <taxon>Hymenoptera</taxon>
        <taxon>Apocrita</taxon>
        <taxon>Aculeata</taxon>
        <taxon>Apoidea</taxon>
        <taxon>Anthophila</taxon>
        <taxon>Apidae</taxon>
        <taxon>Frieseomelitta</taxon>
    </lineage>
</organism>
<proteinExistence type="predicted"/>
<evidence type="ECO:0000313" key="1">
    <source>
        <dbReference type="EMBL" id="KAF3430201.1"/>
    </source>
</evidence>
<dbReference type="PANTHER" id="PTHR21325:SF31">
    <property type="entry name" value="GH22081P-RELATED"/>
    <property type="match status" value="1"/>
</dbReference>
<dbReference type="InterPro" id="IPR038885">
    <property type="entry name" value="PLB1"/>
</dbReference>
<dbReference type="Proteomes" id="UP000655588">
    <property type="component" value="Unassembled WGS sequence"/>
</dbReference>
<accession>A0A833S9Q4</accession>
<gene>
    <name evidence="1" type="ORF">E2986_13225</name>
</gene>